<dbReference type="PANTHER" id="PTHR43327:SF2">
    <property type="entry name" value="MODULATOR OF FTSH PROTEASE HFLK"/>
    <property type="match status" value="1"/>
</dbReference>
<dbReference type="EMBL" id="BMXY01000001">
    <property type="protein sequence ID" value="GGZ62345.1"/>
    <property type="molecule type" value="Genomic_DNA"/>
</dbReference>
<dbReference type="NCBIfam" id="TIGR01933">
    <property type="entry name" value="hflK"/>
    <property type="match status" value="1"/>
</dbReference>
<feature type="transmembrane region" description="Helical" evidence="6">
    <location>
        <begin position="46"/>
        <end position="63"/>
    </location>
</feature>
<comment type="subcellular location">
    <subcellularLocation>
        <location evidence="1">Membrane</location>
        <topology evidence="1">Single-pass membrane protein</topology>
    </subcellularLocation>
</comment>
<evidence type="ECO:0000256" key="2">
    <source>
        <dbReference type="ARBA" id="ARBA00006971"/>
    </source>
</evidence>
<gene>
    <name evidence="9" type="primary">hflK</name>
    <name evidence="9" type="ORF">GCM10008101_15630</name>
</gene>
<feature type="region of interest" description="Disordered" evidence="7">
    <location>
        <begin position="324"/>
        <end position="368"/>
    </location>
</feature>
<reference evidence="10" key="1">
    <citation type="journal article" date="2019" name="Int. J. Syst. Evol. Microbiol.">
        <title>The Global Catalogue of Microorganisms (GCM) 10K type strain sequencing project: providing services to taxonomists for standard genome sequencing and annotation.</title>
        <authorList>
            <consortium name="The Broad Institute Genomics Platform"/>
            <consortium name="The Broad Institute Genome Sequencing Center for Infectious Disease"/>
            <person name="Wu L."/>
            <person name="Ma J."/>
        </authorList>
    </citation>
    <scope>NUCLEOTIDE SEQUENCE [LARGE SCALE GENOMIC DNA]</scope>
    <source>
        <strain evidence="10">KCTC 22558</strain>
    </source>
</reference>
<comment type="function">
    <text evidence="6">HflC and HflK could encode or regulate a protease.</text>
</comment>
<organism evidence="9 10">
    <name type="scientific">Cognatilysobacter xinjiangensis</name>
    <dbReference type="NCBI Taxonomy" id="546892"/>
    <lineage>
        <taxon>Bacteria</taxon>
        <taxon>Pseudomonadati</taxon>
        <taxon>Pseudomonadota</taxon>
        <taxon>Gammaproteobacteria</taxon>
        <taxon>Lysobacterales</taxon>
        <taxon>Lysobacteraceae</taxon>
        <taxon>Cognatilysobacter</taxon>
    </lineage>
</organism>
<proteinExistence type="inferred from homology"/>
<evidence type="ECO:0000313" key="9">
    <source>
        <dbReference type="EMBL" id="GGZ62345.1"/>
    </source>
</evidence>
<keyword evidence="3 6" id="KW-0812">Transmembrane</keyword>
<keyword evidence="10" id="KW-1185">Reference proteome</keyword>
<comment type="similarity">
    <text evidence="2 6">Belongs to the band 7/mec-2 family. HflK subfamily.</text>
</comment>
<dbReference type="InterPro" id="IPR036013">
    <property type="entry name" value="Band_7/SPFH_dom_sf"/>
</dbReference>
<dbReference type="InterPro" id="IPR010201">
    <property type="entry name" value="HflK"/>
</dbReference>
<sequence>MAWNTPGSDNGDRDRRPRGGGRGLAPLDLLDRFRNLLDGNGGPVRWIPLLLGAWLLFTSFILISEQQRGVVLRFGQFARVLQPGPHFKLPWPIERVQKVNATQIKTFTQTVPVLTADENIVHVDLNVQYRISDPQLYLFGARDADAVLREASLSTVREMVGRSDLDTVLGARNALAVAARTRLQDSLRAYRTGLAVTELNLPNARPPEEVKPAFDDVNSAQQDKDRFISEARAYAAKVVPEARGEASRVRATAEGEKISAVARATGDATRFSLLVEQYRGAPEVTRKRLWLETVQQVLGNNRTIVGGDSRQLIYVPMAQPGGATTPPLLSPAQPQSAPALVPELLEPVTAEADSRGPRAPRAPRGETR</sequence>
<evidence type="ECO:0000256" key="5">
    <source>
        <dbReference type="ARBA" id="ARBA00023136"/>
    </source>
</evidence>
<evidence type="ECO:0000256" key="6">
    <source>
        <dbReference type="RuleBase" id="RU364113"/>
    </source>
</evidence>
<dbReference type="Gene3D" id="3.30.479.30">
    <property type="entry name" value="Band 7 domain"/>
    <property type="match status" value="1"/>
</dbReference>
<evidence type="ECO:0000256" key="3">
    <source>
        <dbReference type="ARBA" id="ARBA00022692"/>
    </source>
</evidence>
<feature type="domain" description="Band 7" evidence="8">
    <location>
        <begin position="58"/>
        <end position="218"/>
    </location>
</feature>
<dbReference type="PRINTS" id="PR00721">
    <property type="entry name" value="STOMATIN"/>
</dbReference>
<dbReference type="InterPro" id="IPR001972">
    <property type="entry name" value="Stomatin_HflK_fam"/>
</dbReference>
<keyword evidence="5 6" id="KW-0472">Membrane</keyword>
<dbReference type="PANTHER" id="PTHR43327">
    <property type="entry name" value="STOMATIN-LIKE PROTEIN 2, MITOCHONDRIAL"/>
    <property type="match status" value="1"/>
</dbReference>
<name>A0ABQ3BZ51_9GAMM</name>
<dbReference type="CDD" id="cd03404">
    <property type="entry name" value="SPFH_HflK"/>
    <property type="match status" value="1"/>
</dbReference>
<feature type="region of interest" description="Disordered" evidence="7">
    <location>
        <begin position="1"/>
        <end position="21"/>
    </location>
</feature>
<evidence type="ECO:0000256" key="7">
    <source>
        <dbReference type="SAM" id="MobiDB-lite"/>
    </source>
</evidence>
<accession>A0ABQ3BZ51</accession>
<dbReference type="Proteomes" id="UP000643403">
    <property type="component" value="Unassembled WGS sequence"/>
</dbReference>
<comment type="caution">
    <text evidence="9">The sequence shown here is derived from an EMBL/GenBank/DDBJ whole genome shotgun (WGS) entry which is preliminary data.</text>
</comment>
<dbReference type="Pfam" id="PF01145">
    <property type="entry name" value="Band_7"/>
    <property type="match status" value="1"/>
</dbReference>
<dbReference type="SMART" id="SM00244">
    <property type="entry name" value="PHB"/>
    <property type="match status" value="1"/>
</dbReference>
<dbReference type="RefSeq" id="WP_189448430.1">
    <property type="nucleotide sequence ID" value="NZ_BMXY01000001.1"/>
</dbReference>
<dbReference type="InterPro" id="IPR001107">
    <property type="entry name" value="Band_7"/>
</dbReference>
<comment type="subunit">
    <text evidence="6">HflC and HflK may interact to form a multimeric complex.</text>
</comment>
<dbReference type="SUPFAM" id="SSF117892">
    <property type="entry name" value="Band 7/SPFH domain"/>
    <property type="match status" value="1"/>
</dbReference>
<evidence type="ECO:0000256" key="1">
    <source>
        <dbReference type="ARBA" id="ARBA00004167"/>
    </source>
</evidence>
<evidence type="ECO:0000313" key="10">
    <source>
        <dbReference type="Proteomes" id="UP000643403"/>
    </source>
</evidence>
<keyword evidence="4 6" id="KW-1133">Transmembrane helix</keyword>
<evidence type="ECO:0000256" key="4">
    <source>
        <dbReference type="ARBA" id="ARBA00022989"/>
    </source>
</evidence>
<protein>
    <recommendedName>
        <fullName evidence="6">Protein HflK</fullName>
    </recommendedName>
</protein>
<dbReference type="InterPro" id="IPR050710">
    <property type="entry name" value="Band7/mec-2_domain"/>
</dbReference>
<evidence type="ECO:0000259" key="8">
    <source>
        <dbReference type="SMART" id="SM00244"/>
    </source>
</evidence>